<dbReference type="KEGG" id="pseo:OM33_20550"/>
<name>A0A0A7ELA9_9GAMM</name>
<dbReference type="Proteomes" id="UP000030341">
    <property type="component" value="Chromosome 2"/>
</dbReference>
<dbReference type="STRING" id="1348114.OM33_20550"/>
<protein>
    <submittedName>
        <fullName evidence="1">Uncharacterized protein</fullName>
    </submittedName>
</protein>
<organism evidence="1 2">
    <name type="scientific">Pseudoalteromonas piratica</name>
    <dbReference type="NCBI Taxonomy" id="1348114"/>
    <lineage>
        <taxon>Bacteria</taxon>
        <taxon>Pseudomonadati</taxon>
        <taxon>Pseudomonadota</taxon>
        <taxon>Gammaproteobacteria</taxon>
        <taxon>Alteromonadales</taxon>
        <taxon>Pseudoalteromonadaceae</taxon>
        <taxon>Pseudoalteromonas</taxon>
    </lineage>
</organism>
<dbReference type="RefSeq" id="WP_040136401.1">
    <property type="nucleotide sequence ID" value="NZ_CP009889.1"/>
</dbReference>
<keyword evidence="2" id="KW-1185">Reference proteome</keyword>
<dbReference type="AlphaFoldDB" id="A0A0A7ELA9"/>
<sequence>MSVEFKVDSKSEKVSLNHKDFEVFYAAFEALRSKTGIRVDEYSDGKISPDHAGILNDFIDEHISLPKASNCISFKELLQYSYNNKLWISYTGD</sequence>
<proteinExistence type="predicted"/>
<reference evidence="1 2" key="1">
    <citation type="submission" date="2014-11" db="EMBL/GenBank/DDBJ databases">
        <title>Complete Genome Sequence of Pseudoalteromonas sp. Strain OCN003 Isolated from Kaneohe Bay, Oahu, Hawaii.</title>
        <authorList>
            <person name="Beurmann S."/>
            <person name="Videau P."/>
            <person name="Ushijima B."/>
            <person name="Smith A.M."/>
            <person name="Aeby G.S."/>
            <person name="Callahan S.M."/>
            <person name="Belcaid M."/>
        </authorList>
    </citation>
    <scope>NUCLEOTIDE SEQUENCE [LARGE SCALE GENOMIC DNA]</scope>
    <source>
        <strain evidence="1 2">OCN003</strain>
    </source>
</reference>
<dbReference type="EMBL" id="CP009889">
    <property type="protein sequence ID" value="AIY67424.1"/>
    <property type="molecule type" value="Genomic_DNA"/>
</dbReference>
<dbReference type="HOGENOM" id="CLU_2397410_0_0_6"/>
<evidence type="ECO:0000313" key="1">
    <source>
        <dbReference type="EMBL" id="AIY67424.1"/>
    </source>
</evidence>
<dbReference type="OrthoDB" id="7620156at2"/>
<evidence type="ECO:0000313" key="2">
    <source>
        <dbReference type="Proteomes" id="UP000030341"/>
    </source>
</evidence>
<accession>A0A0A7ELA9</accession>
<gene>
    <name evidence="1" type="ORF">OM33_20550</name>
</gene>